<evidence type="ECO:0000259" key="1">
    <source>
        <dbReference type="Pfam" id="PF13185"/>
    </source>
</evidence>
<dbReference type="Gene3D" id="3.30.450.40">
    <property type="match status" value="1"/>
</dbReference>
<dbReference type="InterPro" id="IPR003018">
    <property type="entry name" value="GAF"/>
</dbReference>
<reference evidence="3" key="1">
    <citation type="submission" date="2018-10" db="EMBL/GenBank/DDBJ databases">
        <title>FDA dAtabase for Regulatory Grade micrObial Sequences (FDA-ARGOS): Supporting development and validation of Infectious Disease Dx tests.</title>
        <authorList>
            <person name="Minogue T."/>
            <person name="Wolcott M."/>
            <person name="Wasieloski L."/>
            <person name="Aguilar W."/>
            <person name="Moore D."/>
            <person name="Tallon L."/>
            <person name="Sadzewicz L."/>
            <person name="Sengamalay N."/>
            <person name="Ott S."/>
            <person name="Godinez A."/>
            <person name="Nagaraj S."/>
            <person name="Vavikolanu K."/>
            <person name="Vyas G."/>
            <person name="Nadendla S."/>
            <person name="George J."/>
            <person name="Sichtig H."/>
        </authorList>
    </citation>
    <scope>NUCLEOTIDE SEQUENCE [LARGE SCALE GENOMIC DNA]</scope>
    <source>
        <strain evidence="3">FDAARGOS_343</strain>
    </source>
</reference>
<evidence type="ECO:0000313" key="3">
    <source>
        <dbReference type="Proteomes" id="UP000319837"/>
    </source>
</evidence>
<dbReference type="Proteomes" id="UP000319837">
    <property type="component" value="Unassembled WGS sequence"/>
</dbReference>
<proteinExistence type="predicted"/>
<accession>A0A553SSL2</accession>
<name>A0A553SSL2_NIACI</name>
<protein>
    <submittedName>
        <fullName evidence="2">GAF domain-containing protein</fullName>
    </submittedName>
</protein>
<feature type="domain" description="GAF" evidence="1">
    <location>
        <begin position="9"/>
        <end position="141"/>
    </location>
</feature>
<dbReference type="Pfam" id="PF13185">
    <property type="entry name" value="GAF_2"/>
    <property type="match status" value="1"/>
</dbReference>
<sequence>MTLSVEQKITDLLIEIRLQLEVDFVGLAMAAENADGEVVIKWKYVSNNRNNRYQKIVLQVGKGIAGIVWKTARPYVIEDAKKDIQETKDFPLTITEQLVSMAAIPLLNGHEVQAVLLGGFRKKKKLNQEFIDQLISLCTEINPLLLEVRG</sequence>
<dbReference type="AlphaFoldDB" id="A0A553SSL2"/>
<dbReference type="RefSeq" id="WP_185763413.1">
    <property type="nucleotide sequence ID" value="NZ_RIBP01000001.1"/>
</dbReference>
<dbReference type="EMBL" id="RIBP01000001">
    <property type="protein sequence ID" value="TRZ39993.1"/>
    <property type="molecule type" value="Genomic_DNA"/>
</dbReference>
<dbReference type="SUPFAM" id="SSF55781">
    <property type="entry name" value="GAF domain-like"/>
    <property type="match status" value="1"/>
</dbReference>
<gene>
    <name evidence="2" type="ORF">CEQ21_03365</name>
</gene>
<evidence type="ECO:0000313" key="2">
    <source>
        <dbReference type="EMBL" id="TRZ39993.1"/>
    </source>
</evidence>
<organism evidence="2 3">
    <name type="scientific">Niallia circulans</name>
    <name type="common">Bacillus circulans</name>
    <dbReference type="NCBI Taxonomy" id="1397"/>
    <lineage>
        <taxon>Bacteria</taxon>
        <taxon>Bacillati</taxon>
        <taxon>Bacillota</taxon>
        <taxon>Bacilli</taxon>
        <taxon>Bacillales</taxon>
        <taxon>Bacillaceae</taxon>
        <taxon>Niallia</taxon>
    </lineage>
</organism>
<dbReference type="InterPro" id="IPR029016">
    <property type="entry name" value="GAF-like_dom_sf"/>
</dbReference>
<comment type="caution">
    <text evidence="2">The sequence shown here is derived from an EMBL/GenBank/DDBJ whole genome shotgun (WGS) entry which is preliminary data.</text>
</comment>